<evidence type="ECO:0000256" key="5">
    <source>
        <dbReference type="ARBA" id="ARBA00022692"/>
    </source>
</evidence>
<dbReference type="GO" id="GO:0140359">
    <property type="term" value="F:ABC-type transporter activity"/>
    <property type="evidence" value="ECO:0007669"/>
    <property type="project" value="InterPro"/>
</dbReference>
<dbReference type="RefSeq" id="WP_240255232.1">
    <property type="nucleotide sequence ID" value="NZ_JAKTTI010000012.1"/>
</dbReference>
<keyword evidence="4" id="KW-1003">Cell membrane</keyword>
<dbReference type="PANTHER" id="PTHR30294">
    <property type="entry name" value="MEMBRANE COMPONENT OF ABC TRANSPORTER YHHJ-RELATED"/>
    <property type="match status" value="1"/>
</dbReference>
<comment type="subcellular location">
    <subcellularLocation>
        <location evidence="1">Cell membrane</location>
        <topology evidence="1">Multi-pass membrane protein</topology>
    </subcellularLocation>
</comment>
<feature type="transmembrane region" description="Helical" evidence="8">
    <location>
        <begin position="21"/>
        <end position="43"/>
    </location>
</feature>
<dbReference type="Proteomes" id="UP001431131">
    <property type="component" value="Unassembled WGS sequence"/>
</dbReference>
<dbReference type="InterPro" id="IPR051449">
    <property type="entry name" value="ABC-2_transporter_component"/>
</dbReference>
<dbReference type="Pfam" id="PF12698">
    <property type="entry name" value="ABC2_membrane_3"/>
    <property type="match status" value="1"/>
</dbReference>
<evidence type="ECO:0000256" key="7">
    <source>
        <dbReference type="ARBA" id="ARBA00023136"/>
    </source>
</evidence>
<evidence type="ECO:0000256" key="2">
    <source>
        <dbReference type="ARBA" id="ARBA00007783"/>
    </source>
</evidence>
<keyword evidence="6 8" id="KW-1133">Transmembrane helix</keyword>
<feature type="domain" description="ABC transmembrane type-2" evidence="9">
    <location>
        <begin position="181"/>
        <end position="405"/>
    </location>
</feature>
<evidence type="ECO:0000256" key="3">
    <source>
        <dbReference type="ARBA" id="ARBA00022448"/>
    </source>
</evidence>
<evidence type="ECO:0000256" key="1">
    <source>
        <dbReference type="ARBA" id="ARBA00004651"/>
    </source>
</evidence>
<evidence type="ECO:0000256" key="6">
    <source>
        <dbReference type="ARBA" id="ARBA00022989"/>
    </source>
</evidence>
<sequence length="405" mass="44281">MKSFIIAWKDFTIQFRDRKAFLLMICMPLLLTAILGAALKGVFNSDSSLPKTNVAILQKDDDSITTSFVEEILEGKDLQDTFNVKKVNSQKEIEKMIQSEEMDVGLIFPAKWGEEMTKGDGKSIQIFADPGKELQSSLLESIVRSYQERASTIFVSTNTLMADLVNSQPVTSGSMKMDELGALIVGELQKKANQELGSIIKEEPLGEKSVSSIQYYAAAMAAMFLLFNMMTGAKSIINERTTETLSRLMSTPTSRQTILFGKFLGVFYFAMIQLMIFIVVTHFGFGVYWGDNYLQIIAIGITYGIAVSGLSMLFAAFIKEEKTADVAGGISVQMLALLGGSMLPLAVFPNILNKIANIAPNKWALTSFLDVMGGAGWDSLIVPIIVMMAIGILSVTLGSLRLGAK</sequence>
<feature type="transmembrane region" description="Helical" evidence="8">
    <location>
        <begin position="380"/>
        <end position="400"/>
    </location>
</feature>
<evidence type="ECO:0000256" key="4">
    <source>
        <dbReference type="ARBA" id="ARBA00022475"/>
    </source>
</evidence>
<keyword evidence="7 8" id="KW-0472">Membrane</keyword>
<keyword evidence="3" id="KW-0813">Transport</keyword>
<comment type="similarity">
    <text evidence="2">Belongs to the ABC-2 integral membrane protein family.</text>
</comment>
<accession>A0AAW5E7L3</accession>
<dbReference type="PANTHER" id="PTHR30294:SF48">
    <property type="entry name" value="LINEARMYCIN RESISTANCE PERMEASE PROTEIN LNRM"/>
    <property type="match status" value="1"/>
</dbReference>
<dbReference type="InterPro" id="IPR047817">
    <property type="entry name" value="ABC2_TM_bact-type"/>
</dbReference>
<protein>
    <submittedName>
        <fullName evidence="10">ABC transporter permease</fullName>
    </submittedName>
</protein>
<proteinExistence type="inferred from homology"/>
<dbReference type="GO" id="GO:0005886">
    <property type="term" value="C:plasma membrane"/>
    <property type="evidence" value="ECO:0007669"/>
    <property type="project" value="UniProtKB-SubCell"/>
</dbReference>
<dbReference type="EMBL" id="JAKTTI010000012">
    <property type="protein sequence ID" value="MCH1625600.1"/>
    <property type="molecule type" value="Genomic_DNA"/>
</dbReference>
<dbReference type="PROSITE" id="PS51012">
    <property type="entry name" value="ABC_TM2"/>
    <property type="match status" value="1"/>
</dbReference>
<evidence type="ECO:0000256" key="8">
    <source>
        <dbReference type="SAM" id="Phobius"/>
    </source>
</evidence>
<keyword evidence="11" id="KW-1185">Reference proteome</keyword>
<evidence type="ECO:0000259" key="9">
    <source>
        <dbReference type="PROSITE" id="PS51012"/>
    </source>
</evidence>
<organism evidence="10 11">
    <name type="scientific">Fredinandcohnia quinoae</name>
    <dbReference type="NCBI Taxonomy" id="2918902"/>
    <lineage>
        <taxon>Bacteria</taxon>
        <taxon>Bacillati</taxon>
        <taxon>Bacillota</taxon>
        <taxon>Bacilli</taxon>
        <taxon>Bacillales</taxon>
        <taxon>Bacillaceae</taxon>
        <taxon>Fredinandcohnia</taxon>
    </lineage>
</organism>
<name>A0AAW5E7L3_9BACI</name>
<evidence type="ECO:0000313" key="11">
    <source>
        <dbReference type="Proteomes" id="UP001431131"/>
    </source>
</evidence>
<keyword evidence="5 8" id="KW-0812">Transmembrane</keyword>
<feature type="transmembrane region" description="Helical" evidence="8">
    <location>
        <begin position="258"/>
        <end position="281"/>
    </location>
</feature>
<feature type="transmembrane region" description="Helical" evidence="8">
    <location>
        <begin position="330"/>
        <end position="352"/>
    </location>
</feature>
<evidence type="ECO:0000313" key="10">
    <source>
        <dbReference type="EMBL" id="MCH1625600.1"/>
    </source>
</evidence>
<reference evidence="10" key="1">
    <citation type="submission" date="2022-02" db="EMBL/GenBank/DDBJ databases">
        <title>Fredinandcohnia quinoae sp. nov. isolated from Chenopodium quinoa seeds.</title>
        <authorList>
            <person name="Saati-Santamaria Z."/>
            <person name="Flores-Felix J.D."/>
            <person name="Igual J.M."/>
            <person name="Velazquez E."/>
            <person name="Garcia-Fraile P."/>
            <person name="Martinez-Molina E."/>
        </authorList>
    </citation>
    <scope>NUCLEOTIDE SEQUENCE</scope>
    <source>
        <strain evidence="10">SECRCQ15</strain>
    </source>
</reference>
<gene>
    <name evidence="10" type="ORF">MJG50_09685</name>
</gene>
<feature type="transmembrane region" description="Helical" evidence="8">
    <location>
        <begin position="215"/>
        <end position="237"/>
    </location>
</feature>
<dbReference type="Gene3D" id="3.40.1710.10">
    <property type="entry name" value="abc type-2 transporter like domain"/>
    <property type="match status" value="1"/>
</dbReference>
<dbReference type="AlphaFoldDB" id="A0AAW5E7L3"/>
<feature type="transmembrane region" description="Helical" evidence="8">
    <location>
        <begin position="293"/>
        <end position="318"/>
    </location>
</feature>
<comment type="caution">
    <text evidence="10">The sequence shown here is derived from an EMBL/GenBank/DDBJ whole genome shotgun (WGS) entry which is preliminary data.</text>
</comment>
<dbReference type="InterPro" id="IPR013525">
    <property type="entry name" value="ABC2_TM"/>
</dbReference>